<sequence>MEVSGTQARYNLSPAGSGKCIGKVRDTEANAATEQTGIGQPTRTLLYLGSRWQKAKMQFKFGKKILILG</sequence>
<keyword evidence="2" id="KW-1185">Reference proteome</keyword>
<gene>
    <name evidence="1" type="ORF">CCAM_LOCUS22590</name>
</gene>
<accession>A0A484LXH4</accession>
<dbReference type="AlphaFoldDB" id="A0A484LXH4"/>
<name>A0A484LXH4_9ASTE</name>
<reference evidence="1 2" key="1">
    <citation type="submission" date="2018-04" db="EMBL/GenBank/DDBJ databases">
        <authorList>
            <person name="Vogel A."/>
        </authorList>
    </citation>
    <scope>NUCLEOTIDE SEQUENCE [LARGE SCALE GENOMIC DNA]</scope>
</reference>
<protein>
    <submittedName>
        <fullName evidence="1">Uncharacterized protein</fullName>
    </submittedName>
</protein>
<dbReference type="EMBL" id="OOIL02002181">
    <property type="protein sequence ID" value="VFQ80814.1"/>
    <property type="molecule type" value="Genomic_DNA"/>
</dbReference>
<organism evidence="1 2">
    <name type="scientific">Cuscuta campestris</name>
    <dbReference type="NCBI Taxonomy" id="132261"/>
    <lineage>
        <taxon>Eukaryota</taxon>
        <taxon>Viridiplantae</taxon>
        <taxon>Streptophyta</taxon>
        <taxon>Embryophyta</taxon>
        <taxon>Tracheophyta</taxon>
        <taxon>Spermatophyta</taxon>
        <taxon>Magnoliopsida</taxon>
        <taxon>eudicotyledons</taxon>
        <taxon>Gunneridae</taxon>
        <taxon>Pentapetalae</taxon>
        <taxon>asterids</taxon>
        <taxon>lamiids</taxon>
        <taxon>Solanales</taxon>
        <taxon>Convolvulaceae</taxon>
        <taxon>Cuscuteae</taxon>
        <taxon>Cuscuta</taxon>
        <taxon>Cuscuta subgen. Grammica</taxon>
        <taxon>Cuscuta sect. Cleistogrammica</taxon>
    </lineage>
</organism>
<proteinExistence type="predicted"/>
<dbReference type="Proteomes" id="UP000595140">
    <property type="component" value="Unassembled WGS sequence"/>
</dbReference>
<evidence type="ECO:0000313" key="1">
    <source>
        <dbReference type="EMBL" id="VFQ80814.1"/>
    </source>
</evidence>
<evidence type="ECO:0000313" key="2">
    <source>
        <dbReference type="Proteomes" id="UP000595140"/>
    </source>
</evidence>